<keyword evidence="3" id="KW-0732">Signal</keyword>
<dbReference type="Pfam" id="PF26571">
    <property type="entry name" value="VldE"/>
    <property type="match status" value="1"/>
</dbReference>
<reference evidence="5 6" key="1">
    <citation type="submission" date="2020-08" db="EMBL/GenBank/DDBJ databases">
        <title>Sequencing the genomes of 1000 actinobacteria strains.</title>
        <authorList>
            <person name="Klenk H.-P."/>
        </authorList>
    </citation>
    <scope>NUCLEOTIDE SEQUENCE [LARGE SCALE GENOMIC DNA]</scope>
    <source>
        <strain evidence="5 6">DSM 45886</strain>
    </source>
</reference>
<dbReference type="Gene3D" id="6.10.250.3150">
    <property type="match status" value="1"/>
</dbReference>
<proteinExistence type="predicted"/>
<evidence type="ECO:0000256" key="2">
    <source>
        <dbReference type="SAM" id="MobiDB-lite"/>
    </source>
</evidence>
<feature type="coiled-coil region" evidence="1">
    <location>
        <begin position="142"/>
        <end position="180"/>
    </location>
</feature>
<feature type="signal peptide" evidence="3">
    <location>
        <begin position="1"/>
        <end position="23"/>
    </location>
</feature>
<keyword evidence="6" id="KW-1185">Reference proteome</keyword>
<dbReference type="InterPro" id="IPR058593">
    <property type="entry name" value="ARB_07466-like_C"/>
</dbReference>
<keyword evidence="1" id="KW-0175">Coiled coil</keyword>
<evidence type="ECO:0000256" key="3">
    <source>
        <dbReference type="SAM" id="SignalP"/>
    </source>
</evidence>
<evidence type="ECO:0000259" key="4">
    <source>
        <dbReference type="Pfam" id="PF26571"/>
    </source>
</evidence>
<name>A0A7W7SP87_9ACTN</name>
<protein>
    <recommendedName>
        <fullName evidence="4">ARB-07466-like C-terminal domain-containing protein</fullName>
    </recommendedName>
</protein>
<dbReference type="Proteomes" id="UP000578819">
    <property type="component" value="Unassembled WGS sequence"/>
</dbReference>
<gene>
    <name evidence="5" type="ORF">FHR38_002135</name>
</gene>
<dbReference type="RefSeq" id="WP_184534498.1">
    <property type="nucleotide sequence ID" value="NZ_JACHJW010000001.1"/>
</dbReference>
<accession>A0A7W7SP87</accession>
<feature type="region of interest" description="Disordered" evidence="2">
    <location>
        <begin position="193"/>
        <end position="223"/>
    </location>
</feature>
<evidence type="ECO:0000313" key="6">
    <source>
        <dbReference type="Proteomes" id="UP000578819"/>
    </source>
</evidence>
<evidence type="ECO:0000256" key="1">
    <source>
        <dbReference type="SAM" id="Coils"/>
    </source>
</evidence>
<evidence type="ECO:0000313" key="5">
    <source>
        <dbReference type="EMBL" id="MBB4958402.1"/>
    </source>
</evidence>
<feature type="chain" id="PRO_5038548177" description="ARB-07466-like C-terminal domain-containing protein" evidence="3">
    <location>
        <begin position="24"/>
        <end position="340"/>
    </location>
</feature>
<organism evidence="5 6">
    <name type="scientific">Micromonospora polyrhachis</name>
    <dbReference type="NCBI Taxonomy" id="1282883"/>
    <lineage>
        <taxon>Bacteria</taxon>
        <taxon>Bacillati</taxon>
        <taxon>Actinomycetota</taxon>
        <taxon>Actinomycetes</taxon>
        <taxon>Micromonosporales</taxon>
        <taxon>Micromonosporaceae</taxon>
        <taxon>Micromonospora</taxon>
    </lineage>
</organism>
<sequence>MSVPGRPRSPLARALLCVTSVLAGAVVAAVPAGATPSPGDEGGPPMLREVLESAGRSYLEARTAVTNSNRRHQGLANDLREIERRIAELTPEVGLIAANAYRTGRLRPVMVLVGSSSPETYLRRAESLDQLALRDNSRLHELRQARKRATRAKIAIDAELAEKQKQLSIMTVRKREAERALTLVGGESTGGWVDARSPVARPAPRGRNGSWPRESCDRKDPTTSGCVTPRMLHALAETQRAGFTRYVACYRPGGPYEHPKGRACDFSSQQKGFGGDARGDDRIYGNNLAAFLVRNADRLGILYVIWYRQIWFPATGWRKYSAAHGDPSSDHTNHVHLSML</sequence>
<dbReference type="AlphaFoldDB" id="A0A7W7SP87"/>
<dbReference type="EMBL" id="JACHJW010000001">
    <property type="protein sequence ID" value="MBB4958402.1"/>
    <property type="molecule type" value="Genomic_DNA"/>
</dbReference>
<comment type="caution">
    <text evidence="5">The sequence shown here is derived from an EMBL/GenBank/DDBJ whole genome shotgun (WGS) entry which is preliminary data.</text>
</comment>
<feature type="domain" description="ARB-07466-like C-terminal" evidence="4">
    <location>
        <begin position="224"/>
        <end position="334"/>
    </location>
</feature>